<keyword evidence="7" id="KW-1185">Reference proteome</keyword>
<dbReference type="STRING" id="551987.SAMN05192549_107307"/>
<dbReference type="GO" id="GO:0005886">
    <property type="term" value="C:plasma membrane"/>
    <property type="evidence" value="ECO:0007669"/>
    <property type="project" value="UniProtKB-SubCell"/>
</dbReference>
<evidence type="ECO:0000256" key="4">
    <source>
        <dbReference type="ARBA" id="ARBA00023136"/>
    </source>
</evidence>
<protein>
    <submittedName>
        <fullName evidence="6">Uncharacterized protein</fullName>
    </submittedName>
</protein>
<sequence length="125" mass="14999">MHRNHDRMHHRMHHNMDHRRFKMFKVLFILVAVGVLGGAVMLLWNWLIPTVFPGANAVNYWQAVGMLLLCRILFGGFRGHRDWHERREQWQRWQAMTPEERQAFFKHRANFCRPAAAPSEEPTKE</sequence>
<gene>
    <name evidence="6" type="ORF">SAMN05192549_107307</name>
</gene>
<dbReference type="Proteomes" id="UP000184339">
    <property type="component" value="Unassembled WGS sequence"/>
</dbReference>
<evidence type="ECO:0000256" key="2">
    <source>
        <dbReference type="ARBA" id="ARBA00022692"/>
    </source>
</evidence>
<name>A0A1M7QNF6_9BURK</name>
<proteinExistence type="predicted"/>
<keyword evidence="4 5" id="KW-0472">Membrane</keyword>
<evidence type="ECO:0000313" key="6">
    <source>
        <dbReference type="EMBL" id="SHN32611.1"/>
    </source>
</evidence>
<evidence type="ECO:0000313" key="7">
    <source>
        <dbReference type="Proteomes" id="UP000184339"/>
    </source>
</evidence>
<accession>A0A1M7QNF6</accession>
<comment type="subcellular location">
    <subcellularLocation>
        <location evidence="1">Cell membrane</location>
        <topology evidence="1">Multi-pass membrane protein</topology>
    </subcellularLocation>
</comment>
<feature type="transmembrane region" description="Helical" evidence="5">
    <location>
        <begin position="60"/>
        <end position="77"/>
    </location>
</feature>
<dbReference type="SUPFAM" id="SSF90123">
    <property type="entry name" value="ABC transporter transmembrane region"/>
    <property type="match status" value="1"/>
</dbReference>
<dbReference type="EMBL" id="FRCX01000007">
    <property type="protein sequence ID" value="SHN32611.1"/>
    <property type="molecule type" value="Genomic_DNA"/>
</dbReference>
<evidence type="ECO:0000256" key="1">
    <source>
        <dbReference type="ARBA" id="ARBA00004651"/>
    </source>
</evidence>
<evidence type="ECO:0000256" key="5">
    <source>
        <dbReference type="SAM" id="Phobius"/>
    </source>
</evidence>
<dbReference type="AlphaFoldDB" id="A0A1M7QNF6"/>
<organism evidence="6 7">
    <name type="scientific">Duganella sacchari</name>
    <dbReference type="NCBI Taxonomy" id="551987"/>
    <lineage>
        <taxon>Bacteria</taxon>
        <taxon>Pseudomonadati</taxon>
        <taxon>Pseudomonadota</taxon>
        <taxon>Betaproteobacteria</taxon>
        <taxon>Burkholderiales</taxon>
        <taxon>Oxalobacteraceae</taxon>
        <taxon>Telluria group</taxon>
        <taxon>Duganella</taxon>
    </lineage>
</organism>
<keyword evidence="3 5" id="KW-1133">Transmembrane helix</keyword>
<reference evidence="7" key="1">
    <citation type="submission" date="2016-11" db="EMBL/GenBank/DDBJ databases">
        <authorList>
            <person name="Varghese N."/>
            <person name="Submissions S."/>
        </authorList>
    </citation>
    <scope>NUCLEOTIDE SEQUENCE [LARGE SCALE GENOMIC DNA]</scope>
    <source>
        <strain evidence="7">Sac-22</strain>
    </source>
</reference>
<feature type="transmembrane region" description="Helical" evidence="5">
    <location>
        <begin position="21"/>
        <end position="48"/>
    </location>
</feature>
<keyword evidence="2 5" id="KW-0812">Transmembrane</keyword>
<dbReference type="GO" id="GO:0005524">
    <property type="term" value="F:ATP binding"/>
    <property type="evidence" value="ECO:0007669"/>
    <property type="project" value="InterPro"/>
</dbReference>
<dbReference type="InterPro" id="IPR036640">
    <property type="entry name" value="ABC1_TM_sf"/>
</dbReference>
<evidence type="ECO:0000256" key="3">
    <source>
        <dbReference type="ARBA" id="ARBA00022989"/>
    </source>
</evidence>